<feature type="domain" description="Ketoreductase" evidence="3">
    <location>
        <begin position="7"/>
        <end position="188"/>
    </location>
</feature>
<dbReference type="SMART" id="SM00822">
    <property type="entry name" value="PKS_KR"/>
    <property type="match status" value="1"/>
</dbReference>
<dbReference type="Proteomes" id="UP000646749">
    <property type="component" value="Unassembled WGS sequence"/>
</dbReference>
<name>A0ABQ4E9A0_9ACTN</name>
<dbReference type="PANTHER" id="PTHR43639:SF1">
    <property type="entry name" value="SHORT-CHAIN DEHYDROGENASE_REDUCTASE FAMILY PROTEIN"/>
    <property type="match status" value="1"/>
</dbReference>
<comment type="caution">
    <text evidence="4">The sequence shown here is derived from an EMBL/GenBank/DDBJ whole genome shotgun (WGS) entry which is preliminary data.</text>
</comment>
<evidence type="ECO:0000259" key="3">
    <source>
        <dbReference type="SMART" id="SM00822"/>
    </source>
</evidence>
<dbReference type="Gene3D" id="3.40.50.720">
    <property type="entry name" value="NAD(P)-binding Rossmann-like Domain"/>
    <property type="match status" value="1"/>
</dbReference>
<dbReference type="Pfam" id="PF13561">
    <property type="entry name" value="adh_short_C2"/>
    <property type="match status" value="1"/>
</dbReference>
<dbReference type="SUPFAM" id="SSF51735">
    <property type="entry name" value="NAD(P)-binding Rossmann-fold domains"/>
    <property type="match status" value="1"/>
</dbReference>
<evidence type="ECO:0000313" key="4">
    <source>
        <dbReference type="EMBL" id="GIG91298.1"/>
    </source>
</evidence>
<dbReference type="EMBL" id="BONW01000035">
    <property type="protein sequence ID" value="GIG91298.1"/>
    <property type="molecule type" value="Genomic_DNA"/>
</dbReference>
<accession>A0ABQ4E9A0</accession>
<dbReference type="InterPro" id="IPR002347">
    <property type="entry name" value="SDR_fam"/>
</dbReference>
<evidence type="ECO:0000256" key="2">
    <source>
        <dbReference type="ARBA" id="ARBA00023002"/>
    </source>
</evidence>
<organism evidence="4 5">
    <name type="scientific">Plantactinospora endophytica</name>
    <dbReference type="NCBI Taxonomy" id="673535"/>
    <lineage>
        <taxon>Bacteria</taxon>
        <taxon>Bacillati</taxon>
        <taxon>Actinomycetota</taxon>
        <taxon>Actinomycetes</taxon>
        <taxon>Micromonosporales</taxon>
        <taxon>Micromonosporaceae</taxon>
        <taxon>Plantactinospora</taxon>
    </lineage>
</organism>
<keyword evidence="2" id="KW-0560">Oxidoreductase</keyword>
<comment type="similarity">
    <text evidence="1">Belongs to the short-chain dehydrogenases/reductases (SDR) family.</text>
</comment>
<dbReference type="InterPro" id="IPR057326">
    <property type="entry name" value="KR_dom"/>
</dbReference>
<reference evidence="4 5" key="1">
    <citation type="submission" date="2021-01" db="EMBL/GenBank/DDBJ databases">
        <title>Whole genome shotgun sequence of Plantactinospora endophytica NBRC 110450.</title>
        <authorList>
            <person name="Komaki H."/>
            <person name="Tamura T."/>
        </authorList>
    </citation>
    <scope>NUCLEOTIDE SEQUENCE [LARGE SCALE GENOMIC DNA]</scope>
    <source>
        <strain evidence="4 5">NBRC 110450</strain>
    </source>
</reference>
<sequence>MEPLAGKVALVTGGSRGIGAAIVRTLARDGADVALTYLRAEHRADRVVRDVTAHGRRGLAIAADSADPDAVTAAVERTAAEFGRLDILVNNAGVFPYGSIEETSVRELDHTLAVHVRGVYLTIRAAVPHMADGGRVISIGSCFVERVPYPGVALYAMSKSALVGLTRGLARDLGGRGITVNVVHPGSTDTEMNPADGETADTERGYIALGRYAEPAEIAATVSHLAGPGGRYISGTSITVDGGFAA</sequence>
<protein>
    <submittedName>
        <fullName evidence="4">3-ketoacyl-ACP reductase</fullName>
    </submittedName>
</protein>
<proteinExistence type="inferred from homology"/>
<keyword evidence="5" id="KW-1185">Reference proteome</keyword>
<dbReference type="PRINTS" id="PR00081">
    <property type="entry name" value="GDHRDH"/>
</dbReference>
<dbReference type="PRINTS" id="PR00080">
    <property type="entry name" value="SDRFAMILY"/>
</dbReference>
<dbReference type="PANTHER" id="PTHR43639">
    <property type="entry name" value="OXIDOREDUCTASE, SHORT-CHAIN DEHYDROGENASE/REDUCTASE FAMILY (AFU_ORTHOLOGUE AFUA_5G02870)"/>
    <property type="match status" value="1"/>
</dbReference>
<evidence type="ECO:0000256" key="1">
    <source>
        <dbReference type="ARBA" id="ARBA00006484"/>
    </source>
</evidence>
<gene>
    <name evidence="4" type="ORF">Pen02_62340</name>
</gene>
<dbReference type="InterPro" id="IPR036291">
    <property type="entry name" value="NAD(P)-bd_dom_sf"/>
</dbReference>
<evidence type="ECO:0000313" key="5">
    <source>
        <dbReference type="Proteomes" id="UP000646749"/>
    </source>
</evidence>